<dbReference type="InterPro" id="IPR012795">
    <property type="entry name" value="tRNA_Ile_lys_synt_N"/>
</dbReference>
<comment type="similarity">
    <text evidence="6">Belongs to the tRNA(Ile)-lysidine synthase family.</text>
</comment>
<dbReference type="InterPro" id="IPR012094">
    <property type="entry name" value="tRNA_Ile_lys_synt"/>
</dbReference>
<dbReference type="PANTHER" id="PTHR43033:SF1">
    <property type="entry name" value="TRNA(ILE)-LYSIDINE SYNTHASE-RELATED"/>
    <property type="match status" value="1"/>
</dbReference>
<feature type="domain" description="tRNA(Ile)-lysidine/2-thiocytidine synthase N-terminal" evidence="7">
    <location>
        <begin position="28"/>
        <end position="209"/>
    </location>
</feature>
<accession>A0ABV2H7X8</accession>
<evidence type="ECO:0000256" key="1">
    <source>
        <dbReference type="ARBA" id="ARBA00022598"/>
    </source>
</evidence>
<feature type="binding site" evidence="6">
    <location>
        <begin position="33"/>
        <end position="38"/>
    </location>
    <ligand>
        <name>ATP</name>
        <dbReference type="ChEBI" id="CHEBI:30616"/>
    </ligand>
</feature>
<dbReference type="InterPro" id="IPR011063">
    <property type="entry name" value="TilS/TtcA_N"/>
</dbReference>
<dbReference type="GO" id="GO:0032267">
    <property type="term" value="F:tRNA(Ile)-lysidine synthase activity"/>
    <property type="evidence" value="ECO:0007669"/>
    <property type="project" value="UniProtKB-EC"/>
</dbReference>
<dbReference type="HAMAP" id="MF_01161">
    <property type="entry name" value="tRNA_Ile_lys_synt"/>
    <property type="match status" value="1"/>
</dbReference>
<evidence type="ECO:0000256" key="4">
    <source>
        <dbReference type="ARBA" id="ARBA00022840"/>
    </source>
</evidence>
<protein>
    <recommendedName>
        <fullName evidence="6">tRNA(Ile)-lysidine synthase</fullName>
        <ecNumber evidence="6">6.3.4.19</ecNumber>
    </recommendedName>
    <alternativeName>
        <fullName evidence="6">tRNA(Ile)-2-lysyl-cytidine synthase</fullName>
    </alternativeName>
    <alternativeName>
        <fullName evidence="6">tRNA(Ile)-lysidine synthetase</fullName>
    </alternativeName>
</protein>
<evidence type="ECO:0000256" key="2">
    <source>
        <dbReference type="ARBA" id="ARBA00022694"/>
    </source>
</evidence>
<dbReference type="InterPro" id="IPR014729">
    <property type="entry name" value="Rossmann-like_a/b/a_fold"/>
</dbReference>
<evidence type="ECO:0000256" key="5">
    <source>
        <dbReference type="ARBA" id="ARBA00048539"/>
    </source>
</evidence>
<dbReference type="Gene3D" id="3.40.50.620">
    <property type="entry name" value="HUPs"/>
    <property type="match status" value="1"/>
</dbReference>
<evidence type="ECO:0000259" key="7">
    <source>
        <dbReference type="Pfam" id="PF01171"/>
    </source>
</evidence>
<dbReference type="NCBIfam" id="TIGR02432">
    <property type="entry name" value="lysidine_TilS_N"/>
    <property type="match status" value="1"/>
</dbReference>
<dbReference type="EC" id="6.3.4.19" evidence="6"/>
<dbReference type="SUPFAM" id="SSF52402">
    <property type="entry name" value="Adenine nucleotide alpha hydrolases-like"/>
    <property type="match status" value="1"/>
</dbReference>
<dbReference type="EMBL" id="JBEPLJ010000009">
    <property type="protein sequence ID" value="MET3586554.1"/>
    <property type="molecule type" value="Genomic_DNA"/>
</dbReference>
<comment type="caution">
    <text evidence="8">The sequence shown here is derived from an EMBL/GenBank/DDBJ whole genome shotgun (WGS) entry which is preliminary data.</text>
</comment>
<organism evidence="8 9">
    <name type="scientific">Pseudorhizobium tarimense</name>
    <dbReference type="NCBI Taxonomy" id="1079109"/>
    <lineage>
        <taxon>Bacteria</taxon>
        <taxon>Pseudomonadati</taxon>
        <taxon>Pseudomonadota</taxon>
        <taxon>Alphaproteobacteria</taxon>
        <taxon>Hyphomicrobiales</taxon>
        <taxon>Rhizobiaceae</taxon>
        <taxon>Rhizobium/Agrobacterium group</taxon>
        <taxon>Pseudorhizobium</taxon>
    </lineage>
</organism>
<name>A0ABV2H7X8_9HYPH</name>
<proteinExistence type="inferred from homology"/>
<evidence type="ECO:0000313" key="8">
    <source>
        <dbReference type="EMBL" id="MET3586554.1"/>
    </source>
</evidence>
<keyword evidence="4 6" id="KW-0067">ATP-binding</keyword>
<comment type="function">
    <text evidence="6">Ligates lysine onto the cytidine present at position 34 of the AUA codon-specific tRNA(Ile) that contains the anticodon CAU, in an ATP-dependent manner. Cytidine is converted to lysidine, thus changing the amino acid specificity of the tRNA from methionine to isoleucine.</text>
</comment>
<comment type="domain">
    <text evidence="6">The N-terminal region contains the highly conserved SGGXDS motif, predicted to be a P-loop motif involved in ATP binding.</text>
</comment>
<comment type="subcellular location">
    <subcellularLocation>
        <location evidence="6">Cytoplasm</location>
    </subcellularLocation>
</comment>
<gene>
    <name evidence="6" type="primary">tilS</name>
    <name evidence="8" type="ORF">ABID21_002672</name>
</gene>
<dbReference type="Proteomes" id="UP001549031">
    <property type="component" value="Unassembled WGS sequence"/>
</dbReference>
<keyword evidence="3 6" id="KW-0547">Nucleotide-binding</keyword>
<keyword evidence="9" id="KW-1185">Reference proteome</keyword>
<sequence length="440" mass="47560">MTTADHSSLSPQEAIERLLKKMPSPCRLLVAVSGGSDSVGLLAALCQKTDPQVELVAATVDHRLRPESAAEAADVAALCARLGVPHHVLVWQGEKPKAGLPAAAREARYALLAKAAEEADADAILTGHTRDDQFETIAMRSARGGGADAPGLAGMAEAVLLQRRCWLLRPFLRTRRTYIRHYLTQRDFGWIDDPSNVDPRFERARIRNEAGGSQPERLEPLEAAATERTALSEAAADLLATHATVQHGVLMHLAPPALLNGSHALRYALAISAAVLGGREQALASQSVERVMAAVRDQQPFRLTAGRVIFDLRRGGLFLCRERRGLADAVVPAGQTLIWDGRYRITNAGTEAAKVGLEEEDRQQAAALFSDVSASVAMRARRALPHVAAVSGGSVKIEAMLAPYDRFLPLFDYKLAGVLGKLFGCDNFPPLPFRDCELKR</sequence>
<evidence type="ECO:0000313" key="9">
    <source>
        <dbReference type="Proteomes" id="UP001549031"/>
    </source>
</evidence>
<evidence type="ECO:0000256" key="3">
    <source>
        <dbReference type="ARBA" id="ARBA00022741"/>
    </source>
</evidence>
<keyword evidence="1 6" id="KW-0436">Ligase</keyword>
<keyword evidence="6" id="KW-0963">Cytoplasm</keyword>
<keyword evidence="2 6" id="KW-0819">tRNA processing</keyword>
<dbReference type="CDD" id="cd01992">
    <property type="entry name" value="TilS_N"/>
    <property type="match status" value="1"/>
</dbReference>
<comment type="catalytic activity">
    <reaction evidence="5 6">
        <text>cytidine(34) in tRNA(Ile2) + L-lysine + ATP = lysidine(34) in tRNA(Ile2) + AMP + diphosphate + H(+)</text>
        <dbReference type="Rhea" id="RHEA:43744"/>
        <dbReference type="Rhea" id="RHEA-COMP:10625"/>
        <dbReference type="Rhea" id="RHEA-COMP:10670"/>
        <dbReference type="ChEBI" id="CHEBI:15378"/>
        <dbReference type="ChEBI" id="CHEBI:30616"/>
        <dbReference type="ChEBI" id="CHEBI:32551"/>
        <dbReference type="ChEBI" id="CHEBI:33019"/>
        <dbReference type="ChEBI" id="CHEBI:82748"/>
        <dbReference type="ChEBI" id="CHEBI:83665"/>
        <dbReference type="ChEBI" id="CHEBI:456215"/>
        <dbReference type="EC" id="6.3.4.19"/>
    </reaction>
</comment>
<dbReference type="RefSeq" id="WP_247244325.1">
    <property type="nucleotide sequence ID" value="NZ_JALJRA010000009.1"/>
</dbReference>
<evidence type="ECO:0000256" key="6">
    <source>
        <dbReference type="HAMAP-Rule" id="MF_01161"/>
    </source>
</evidence>
<reference evidence="8 9" key="1">
    <citation type="submission" date="2024-06" db="EMBL/GenBank/DDBJ databases">
        <title>Genomic Encyclopedia of Type Strains, Phase IV (KMG-IV): sequencing the most valuable type-strain genomes for metagenomic binning, comparative biology and taxonomic classification.</title>
        <authorList>
            <person name="Goeker M."/>
        </authorList>
    </citation>
    <scope>NUCLEOTIDE SEQUENCE [LARGE SCALE GENOMIC DNA]</scope>
    <source>
        <strain evidence="8 9">DSM 105042</strain>
    </source>
</reference>
<dbReference type="PANTHER" id="PTHR43033">
    <property type="entry name" value="TRNA(ILE)-LYSIDINE SYNTHASE-RELATED"/>
    <property type="match status" value="1"/>
</dbReference>
<dbReference type="Pfam" id="PF01171">
    <property type="entry name" value="ATP_bind_3"/>
    <property type="match status" value="1"/>
</dbReference>